<organism evidence="9 10">
    <name type="scientific">Plutella xylostella</name>
    <name type="common">Diamondback moth</name>
    <name type="synonym">Plutella maculipennis</name>
    <dbReference type="NCBI Taxonomy" id="51655"/>
    <lineage>
        <taxon>Eukaryota</taxon>
        <taxon>Metazoa</taxon>
        <taxon>Ecdysozoa</taxon>
        <taxon>Arthropoda</taxon>
        <taxon>Hexapoda</taxon>
        <taxon>Insecta</taxon>
        <taxon>Pterygota</taxon>
        <taxon>Neoptera</taxon>
        <taxon>Endopterygota</taxon>
        <taxon>Lepidoptera</taxon>
        <taxon>Glossata</taxon>
        <taxon>Ditrysia</taxon>
        <taxon>Yponomeutoidea</taxon>
        <taxon>Plutellidae</taxon>
        <taxon>Plutella</taxon>
    </lineage>
</organism>
<dbReference type="SMART" id="SM00355">
    <property type="entry name" value="ZnF_C2H2"/>
    <property type="match status" value="6"/>
</dbReference>
<dbReference type="GO" id="GO:0000978">
    <property type="term" value="F:RNA polymerase II cis-regulatory region sequence-specific DNA binding"/>
    <property type="evidence" value="ECO:0007669"/>
    <property type="project" value="TreeGrafter"/>
</dbReference>
<keyword evidence="3 7" id="KW-0863">Zinc-finger</keyword>
<gene>
    <name evidence="9" type="ORF">PLXY2_LOCUS8937</name>
</gene>
<comment type="caution">
    <text evidence="9">The sequence shown here is derived from an EMBL/GenBank/DDBJ whole genome shotgun (WGS) entry which is preliminary data.</text>
</comment>
<proteinExistence type="inferred from homology"/>
<evidence type="ECO:0000256" key="3">
    <source>
        <dbReference type="ARBA" id="ARBA00022771"/>
    </source>
</evidence>
<comment type="similarity">
    <text evidence="6">Belongs to the snail C2H2-type zinc-finger protein family.</text>
</comment>
<keyword evidence="5" id="KW-0539">Nucleus</keyword>
<dbReference type="InterPro" id="IPR050527">
    <property type="entry name" value="Snail/Krueppel_Znf"/>
</dbReference>
<feature type="domain" description="C2H2-type" evidence="8">
    <location>
        <begin position="246"/>
        <end position="274"/>
    </location>
</feature>
<dbReference type="EMBL" id="CAJHNJ030000034">
    <property type="protein sequence ID" value="CAG9127462.1"/>
    <property type="molecule type" value="Genomic_DNA"/>
</dbReference>
<sequence length="288" mass="33365">MECLLMKGQLRWCGHLVRMEDSRMPKSVFYSELSCGKRKPGGQYLRYKDVLKRHLTSCGMSCDTWESDALMRSEWRKAVKTGTARFEDARLKELEAKRHARKTRPKVSYNYTYNTSGQLQCNICSRTFKTKFGFASHHCGSTFGNKYRLQEHYRAKHGYEKFKCGHCDFESASAMALRNHERRHRGEKPFVCETCGAKFHAAYLLAQHKQSHRTERLAKCDLCPASFKARNSLHMHKLSVHSARVFACSLCTRVYSSRHYAARHLRRRHRGDGAQLTAISDDRVAVET</sequence>
<evidence type="ECO:0000256" key="6">
    <source>
        <dbReference type="ARBA" id="ARBA00037948"/>
    </source>
</evidence>
<dbReference type="GO" id="GO:0008270">
    <property type="term" value="F:zinc ion binding"/>
    <property type="evidence" value="ECO:0007669"/>
    <property type="project" value="UniProtKB-KW"/>
</dbReference>
<feature type="domain" description="C2H2-type" evidence="8">
    <location>
        <begin position="162"/>
        <end position="189"/>
    </location>
</feature>
<evidence type="ECO:0000256" key="5">
    <source>
        <dbReference type="ARBA" id="ARBA00023242"/>
    </source>
</evidence>
<evidence type="ECO:0000259" key="8">
    <source>
        <dbReference type="PROSITE" id="PS50157"/>
    </source>
</evidence>
<dbReference type="InterPro" id="IPR036236">
    <property type="entry name" value="Znf_C2H2_sf"/>
</dbReference>
<reference evidence="9" key="1">
    <citation type="submission" date="2020-11" db="EMBL/GenBank/DDBJ databases">
        <authorList>
            <person name="Whiteford S."/>
        </authorList>
    </citation>
    <scope>NUCLEOTIDE SEQUENCE</scope>
</reference>
<feature type="domain" description="C2H2-type" evidence="8">
    <location>
        <begin position="134"/>
        <end position="162"/>
    </location>
</feature>
<evidence type="ECO:0000256" key="1">
    <source>
        <dbReference type="ARBA" id="ARBA00022723"/>
    </source>
</evidence>
<dbReference type="PROSITE" id="PS00028">
    <property type="entry name" value="ZINC_FINGER_C2H2_1"/>
    <property type="match status" value="3"/>
</dbReference>
<keyword evidence="10" id="KW-1185">Reference proteome</keyword>
<protein>
    <submittedName>
        <fullName evidence="9">(diamondback moth) hypothetical protein</fullName>
    </submittedName>
</protein>
<evidence type="ECO:0000313" key="10">
    <source>
        <dbReference type="Proteomes" id="UP000653454"/>
    </source>
</evidence>
<name>A0A8S4FHI7_PLUXY</name>
<accession>A0A8S4FHI7</accession>
<dbReference type="InterPro" id="IPR013087">
    <property type="entry name" value="Znf_C2H2_type"/>
</dbReference>
<evidence type="ECO:0000256" key="4">
    <source>
        <dbReference type="ARBA" id="ARBA00022833"/>
    </source>
</evidence>
<dbReference type="AlphaFoldDB" id="A0A8S4FHI7"/>
<evidence type="ECO:0000313" key="9">
    <source>
        <dbReference type="EMBL" id="CAG9127462.1"/>
    </source>
</evidence>
<dbReference type="PANTHER" id="PTHR24388:SF104">
    <property type="entry name" value="AT-RICH BINDING PROTEIN-RELATED"/>
    <property type="match status" value="1"/>
</dbReference>
<evidence type="ECO:0000256" key="2">
    <source>
        <dbReference type="ARBA" id="ARBA00022737"/>
    </source>
</evidence>
<evidence type="ECO:0000256" key="7">
    <source>
        <dbReference type="PROSITE-ProRule" id="PRU00042"/>
    </source>
</evidence>
<keyword evidence="1" id="KW-0479">Metal-binding</keyword>
<feature type="domain" description="C2H2-type" evidence="8">
    <location>
        <begin position="218"/>
        <end position="246"/>
    </location>
</feature>
<dbReference type="Gene3D" id="3.30.160.60">
    <property type="entry name" value="Classic Zinc Finger"/>
    <property type="match status" value="3"/>
</dbReference>
<dbReference type="PANTHER" id="PTHR24388">
    <property type="entry name" value="ZINC FINGER PROTEIN"/>
    <property type="match status" value="1"/>
</dbReference>
<dbReference type="GO" id="GO:0000981">
    <property type="term" value="F:DNA-binding transcription factor activity, RNA polymerase II-specific"/>
    <property type="evidence" value="ECO:0007669"/>
    <property type="project" value="TreeGrafter"/>
</dbReference>
<keyword evidence="4" id="KW-0862">Zinc</keyword>
<dbReference type="SUPFAM" id="SSF57667">
    <property type="entry name" value="beta-beta-alpha zinc fingers"/>
    <property type="match status" value="3"/>
</dbReference>
<dbReference type="Proteomes" id="UP000653454">
    <property type="component" value="Unassembled WGS sequence"/>
</dbReference>
<keyword evidence="2" id="KW-0677">Repeat</keyword>
<feature type="domain" description="C2H2-type" evidence="8">
    <location>
        <begin position="190"/>
        <end position="217"/>
    </location>
</feature>
<dbReference type="PROSITE" id="PS50157">
    <property type="entry name" value="ZINC_FINGER_C2H2_2"/>
    <property type="match status" value="5"/>
</dbReference>